<dbReference type="GeneID" id="19155606"/>
<dbReference type="Pfam" id="PF11374">
    <property type="entry name" value="DUF3176"/>
    <property type="match status" value="1"/>
</dbReference>
<feature type="region of interest" description="Disordered" evidence="1">
    <location>
        <begin position="705"/>
        <end position="740"/>
    </location>
</feature>
<keyword evidence="2" id="KW-0472">Membrane</keyword>
<feature type="transmembrane region" description="Helical" evidence="2">
    <location>
        <begin position="172"/>
        <end position="191"/>
    </location>
</feature>
<feature type="compositionally biased region" description="Basic and acidic residues" evidence="1">
    <location>
        <begin position="638"/>
        <end position="651"/>
    </location>
</feature>
<feature type="transmembrane region" description="Helical" evidence="2">
    <location>
        <begin position="569"/>
        <end position="591"/>
    </location>
</feature>
<dbReference type="Proteomes" id="UP000019484">
    <property type="component" value="Unassembled WGS sequence"/>
</dbReference>
<dbReference type="STRING" id="1182541.W9YSR4"/>
<gene>
    <name evidence="3" type="ORF">A1O1_00700</name>
</gene>
<dbReference type="PANTHER" id="PTHR35394:SF5">
    <property type="entry name" value="DUF3176 DOMAIN-CONTAINING PROTEIN"/>
    <property type="match status" value="1"/>
</dbReference>
<dbReference type="PANTHER" id="PTHR35394">
    <property type="entry name" value="DUF3176 DOMAIN-CONTAINING PROTEIN"/>
    <property type="match status" value="1"/>
</dbReference>
<proteinExistence type="predicted"/>
<evidence type="ECO:0000313" key="4">
    <source>
        <dbReference type="Proteomes" id="UP000019484"/>
    </source>
</evidence>
<name>W9YSR4_9EURO</name>
<feature type="region of interest" description="Disordered" evidence="1">
    <location>
        <begin position="619"/>
        <end position="668"/>
    </location>
</feature>
<dbReference type="EMBL" id="AMWN01000001">
    <property type="protein sequence ID" value="EXJ95578.1"/>
    <property type="molecule type" value="Genomic_DNA"/>
</dbReference>
<keyword evidence="4" id="KW-1185">Reference proteome</keyword>
<evidence type="ECO:0000256" key="2">
    <source>
        <dbReference type="SAM" id="Phobius"/>
    </source>
</evidence>
<feature type="transmembrane region" description="Helical" evidence="2">
    <location>
        <begin position="105"/>
        <end position="130"/>
    </location>
</feature>
<dbReference type="OrthoDB" id="5242705at2759"/>
<feature type="compositionally biased region" description="Low complexity" evidence="1">
    <location>
        <begin position="655"/>
        <end position="664"/>
    </location>
</feature>
<feature type="compositionally biased region" description="Low complexity" evidence="1">
    <location>
        <begin position="719"/>
        <end position="730"/>
    </location>
</feature>
<accession>W9YSR4</accession>
<dbReference type="AlphaFoldDB" id="W9YSR4"/>
<dbReference type="InterPro" id="IPR021514">
    <property type="entry name" value="DUF3176"/>
</dbReference>
<protein>
    <submittedName>
        <fullName evidence="3">Uncharacterized protein</fullName>
    </submittedName>
</protein>
<dbReference type="eggNOG" id="ENOG502RUIM">
    <property type="taxonomic scope" value="Eukaryota"/>
</dbReference>
<organism evidence="3 4">
    <name type="scientific">Capronia coronata CBS 617.96</name>
    <dbReference type="NCBI Taxonomy" id="1182541"/>
    <lineage>
        <taxon>Eukaryota</taxon>
        <taxon>Fungi</taxon>
        <taxon>Dikarya</taxon>
        <taxon>Ascomycota</taxon>
        <taxon>Pezizomycotina</taxon>
        <taxon>Eurotiomycetes</taxon>
        <taxon>Chaetothyriomycetidae</taxon>
        <taxon>Chaetothyriales</taxon>
        <taxon>Herpotrichiellaceae</taxon>
        <taxon>Capronia</taxon>
    </lineage>
</organism>
<comment type="caution">
    <text evidence="3">The sequence shown here is derived from an EMBL/GenBank/DDBJ whole genome shotgun (WGS) entry which is preliminary data.</text>
</comment>
<feature type="transmembrane region" description="Helical" evidence="2">
    <location>
        <begin position="69"/>
        <end position="93"/>
    </location>
</feature>
<sequence length="740" mass="79808">MATCIEYPSFHSPIYFPPSSHDLLYKRSKLASVEESASDFSAMTSATPHHHSSTPKIPSWWSRLSLDNWAWEIGASILCLCILAAIAGVLFGYNGRTVPDLPDGLTLNAIISFLATLAKATLMVVLAAAIRQEKWLWFVDEPRPLSTVDAFEEASRGPLGSLMLLLSRRGSIRAFVAATVTILTLGFEPFIQQLIVIDVRNVPIDSATASIRTPTSYNESVVGNLGGSSLSLNALIGAFGGATGAIPDPVCPSGNCTWPAYNTLAMCTVCQDMTNQTSLAGDMFNINLTSHLDRFSRSNGTPTTTTWTPRYSLPQGNAVDVSVTLDLTLGSSVQWFIDYPRRVVWPLNIDPSPNSGWTFSWDNSTYAGIPGPLFAMGYLDLDLGLSGDQASLAMHRATECAFTPCVRTMDTAVRGGQTASNTTATEHGRVVLDQHHADGTITSGWTARVNATDYSVLDHGSGDTQGRAYLLIQALRIALEGNTTYSYGGYWYPDPAQQAVDAFNYSATGFTQTAGPWSSAGQQAIDGADDFSAVVDGVGRALTGRFQQLQTSVALGTALRTEAIVVVRWAWLAYPLALVVSGLAGLLLTILSTHRHRMAVWKESTLPLLFRFMRPTTKTRAGTDSSGGAGLSAGEGEVFGHDPRRRKEQDHPSLTNPNDITTTPIPRPLTFSNAITTNKVSAIVTQAAGENVQLRRHDTFWVLDSECVDPDGGDKDNENNSGSGSRNKNGLSDTDWNRHV</sequence>
<reference evidence="3 4" key="1">
    <citation type="submission" date="2013-03" db="EMBL/GenBank/DDBJ databases">
        <title>The Genome Sequence of Capronia coronata CBS 617.96.</title>
        <authorList>
            <consortium name="The Broad Institute Genomics Platform"/>
            <person name="Cuomo C."/>
            <person name="de Hoog S."/>
            <person name="Gorbushina A."/>
            <person name="Walker B."/>
            <person name="Young S.K."/>
            <person name="Zeng Q."/>
            <person name="Gargeya S."/>
            <person name="Fitzgerald M."/>
            <person name="Haas B."/>
            <person name="Abouelleil A."/>
            <person name="Allen A.W."/>
            <person name="Alvarado L."/>
            <person name="Arachchi H.M."/>
            <person name="Berlin A.M."/>
            <person name="Chapman S.B."/>
            <person name="Gainer-Dewar J."/>
            <person name="Goldberg J."/>
            <person name="Griggs A."/>
            <person name="Gujja S."/>
            <person name="Hansen M."/>
            <person name="Howarth C."/>
            <person name="Imamovic A."/>
            <person name="Ireland A."/>
            <person name="Larimer J."/>
            <person name="McCowan C."/>
            <person name="Murphy C."/>
            <person name="Pearson M."/>
            <person name="Poon T.W."/>
            <person name="Priest M."/>
            <person name="Roberts A."/>
            <person name="Saif S."/>
            <person name="Shea T."/>
            <person name="Sisk P."/>
            <person name="Sykes S."/>
            <person name="Wortman J."/>
            <person name="Nusbaum C."/>
            <person name="Birren B."/>
        </authorList>
    </citation>
    <scope>NUCLEOTIDE SEQUENCE [LARGE SCALE GENOMIC DNA]</scope>
    <source>
        <strain evidence="3 4">CBS 617.96</strain>
    </source>
</reference>
<evidence type="ECO:0000313" key="3">
    <source>
        <dbReference type="EMBL" id="EXJ95578.1"/>
    </source>
</evidence>
<dbReference type="RefSeq" id="XP_007719807.1">
    <property type="nucleotide sequence ID" value="XM_007721617.1"/>
</dbReference>
<keyword evidence="2" id="KW-1133">Transmembrane helix</keyword>
<keyword evidence="2" id="KW-0812">Transmembrane</keyword>
<dbReference type="HOGENOM" id="CLU_015092_4_1_1"/>
<evidence type="ECO:0000256" key="1">
    <source>
        <dbReference type="SAM" id="MobiDB-lite"/>
    </source>
</evidence>